<evidence type="ECO:0000256" key="5">
    <source>
        <dbReference type="ARBA" id="ARBA00022723"/>
    </source>
</evidence>
<dbReference type="AlphaFoldDB" id="A0A8R2H2M7"/>
<dbReference type="Proteomes" id="UP000007819">
    <property type="component" value="Chromosome X"/>
</dbReference>
<evidence type="ECO:0000256" key="6">
    <source>
        <dbReference type="ARBA" id="ARBA00022801"/>
    </source>
</evidence>
<comment type="cofactor">
    <cofactor evidence="1">
        <name>Zn(2+)</name>
        <dbReference type="ChEBI" id="CHEBI:29105"/>
    </cofactor>
</comment>
<feature type="domain" description="Peptidase M13 C-terminal" evidence="10">
    <location>
        <begin position="507"/>
        <end position="701"/>
    </location>
</feature>
<evidence type="ECO:0000256" key="4">
    <source>
        <dbReference type="ARBA" id="ARBA00022670"/>
    </source>
</evidence>
<dbReference type="Gene3D" id="1.10.1380.10">
    <property type="entry name" value="Neutral endopeptidase , domain2"/>
    <property type="match status" value="1"/>
</dbReference>
<dbReference type="InterPro" id="IPR018497">
    <property type="entry name" value="Peptidase_M13_C"/>
</dbReference>
<dbReference type="InterPro" id="IPR042089">
    <property type="entry name" value="Peptidase_M13_dom_2"/>
</dbReference>
<keyword evidence="7" id="KW-0862">Zinc</keyword>
<dbReference type="PROSITE" id="PS51885">
    <property type="entry name" value="NEPRILYSIN"/>
    <property type="match status" value="1"/>
</dbReference>
<keyword evidence="6" id="KW-0378">Hydrolase</keyword>
<organism evidence="12 13">
    <name type="scientific">Acyrthosiphon pisum</name>
    <name type="common">Pea aphid</name>
    <dbReference type="NCBI Taxonomy" id="7029"/>
    <lineage>
        <taxon>Eukaryota</taxon>
        <taxon>Metazoa</taxon>
        <taxon>Ecdysozoa</taxon>
        <taxon>Arthropoda</taxon>
        <taxon>Hexapoda</taxon>
        <taxon>Insecta</taxon>
        <taxon>Pterygota</taxon>
        <taxon>Neoptera</taxon>
        <taxon>Paraneoptera</taxon>
        <taxon>Hemiptera</taxon>
        <taxon>Sternorrhyncha</taxon>
        <taxon>Aphidomorpha</taxon>
        <taxon>Aphidoidea</taxon>
        <taxon>Aphididae</taxon>
        <taxon>Macrosiphini</taxon>
        <taxon>Acyrthosiphon</taxon>
    </lineage>
</organism>
<evidence type="ECO:0000256" key="2">
    <source>
        <dbReference type="ARBA" id="ARBA00004401"/>
    </source>
</evidence>
<dbReference type="PRINTS" id="PR00786">
    <property type="entry name" value="NEPRILYSIN"/>
</dbReference>
<dbReference type="GO" id="GO:0046872">
    <property type="term" value="F:metal ion binding"/>
    <property type="evidence" value="ECO:0007669"/>
    <property type="project" value="UniProtKB-KW"/>
</dbReference>
<accession>A0A8R2H2M7</accession>
<reference evidence="13" key="1">
    <citation type="submission" date="2010-06" db="EMBL/GenBank/DDBJ databases">
        <authorList>
            <person name="Jiang H."/>
            <person name="Abraham K."/>
            <person name="Ali S."/>
            <person name="Alsbrooks S.L."/>
            <person name="Anim B.N."/>
            <person name="Anosike U.S."/>
            <person name="Attaway T."/>
            <person name="Bandaranaike D.P."/>
            <person name="Battles P.K."/>
            <person name="Bell S.N."/>
            <person name="Bell A.V."/>
            <person name="Beltran B."/>
            <person name="Bickham C."/>
            <person name="Bustamante Y."/>
            <person name="Caleb T."/>
            <person name="Canada A."/>
            <person name="Cardenas V."/>
            <person name="Carter K."/>
            <person name="Chacko J."/>
            <person name="Chandrabose M.N."/>
            <person name="Chavez D."/>
            <person name="Chavez A."/>
            <person name="Chen L."/>
            <person name="Chu H.-S."/>
            <person name="Claassen K.J."/>
            <person name="Cockrell R."/>
            <person name="Collins M."/>
            <person name="Cooper J.A."/>
            <person name="Cree A."/>
            <person name="Curry S.M."/>
            <person name="Da Y."/>
            <person name="Dao M.D."/>
            <person name="Das B."/>
            <person name="Davila M.-L."/>
            <person name="Davy-Carroll L."/>
            <person name="Denson S."/>
            <person name="Dinh H."/>
            <person name="Ebong V.E."/>
            <person name="Edwards J.R."/>
            <person name="Egan A."/>
            <person name="El-Daye J."/>
            <person name="Escobedo L."/>
            <person name="Fernandez S."/>
            <person name="Fernando P.R."/>
            <person name="Flagg N."/>
            <person name="Forbes L.D."/>
            <person name="Fowler R.G."/>
            <person name="Fu Q."/>
            <person name="Gabisi R.A."/>
            <person name="Ganer J."/>
            <person name="Garbino Pronczuk A."/>
            <person name="Garcia R.M."/>
            <person name="Garner T."/>
            <person name="Garrett T.E."/>
            <person name="Gonzalez D.A."/>
            <person name="Hamid H."/>
            <person name="Hawkins E.S."/>
            <person name="Hirani K."/>
            <person name="Hogues M.E."/>
            <person name="Hollins B."/>
            <person name="Hsiao C.-H."/>
            <person name="Jabil R."/>
            <person name="James M.L."/>
            <person name="Jhangiani S.N."/>
            <person name="Johnson B."/>
            <person name="Johnson Q."/>
            <person name="Joshi V."/>
            <person name="Kalu J.B."/>
            <person name="Kam C."/>
            <person name="Kashfia A."/>
            <person name="Keebler J."/>
            <person name="Kisamo H."/>
            <person name="Kovar C.L."/>
            <person name="Lago L.A."/>
            <person name="Lai C.-Y."/>
            <person name="Laidlaw J."/>
            <person name="Lara F."/>
            <person name="Le T.-K."/>
            <person name="Lee S.L."/>
            <person name="Legall F.H."/>
            <person name="Lemon S.J."/>
            <person name="Lewis L.R."/>
            <person name="Li B."/>
            <person name="Liu Y."/>
            <person name="Liu Y.-S."/>
            <person name="Lopez J."/>
            <person name="Lozado R.J."/>
            <person name="Lu J."/>
            <person name="Madu R.C."/>
            <person name="Maheshwari M."/>
            <person name="Maheshwari R."/>
            <person name="Malloy K."/>
            <person name="Martinez E."/>
            <person name="Mathew T."/>
            <person name="Mercado I.C."/>
            <person name="Mercado C."/>
            <person name="Meyer B."/>
            <person name="Montgomery K."/>
            <person name="Morgan M.B."/>
            <person name="Munidasa M."/>
            <person name="Nazareth L.V."/>
            <person name="Nelson J."/>
            <person name="Ng B.M."/>
            <person name="Nguyen N.B."/>
            <person name="Nguyen P.Q."/>
            <person name="Nguyen T."/>
            <person name="Obregon M."/>
            <person name="Okwuonu G.O."/>
            <person name="Onwere C.G."/>
            <person name="Orozco G."/>
            <person name="Parra A."/>
            <person name="Patel S."/>
            <person name="Patil S."/>
            <person name="Perez A."/>
            <person name="Perez Y."/>
            <person name="Pham C."/>
            <person name="Primus E.L."/>
            <person name="Pu L.-L."/>
            <person name="Puazo M."/>
            <person name="Qin X."/>
            <person name="Quiroz J.B."/>
            <person name="Reese J."/>
            <person name="Richards S."/>
            <person name="Rives C.M."/>
            <person name="Robberts R."/>
            <person name="Ruiz S.J."/>
            <person name="Ruiz M.J."/>
            <person name="Santibanez J."/>
            <person name="Schneider B.W."/>
            <person name="Sisson I."/>
            <person name="Smith M."/>
            <person name="Sodergren E."/>
            <person name="Song X.-Z."/>
            <person name="Song B.B."/>
            <person name="Summersgill H."/>
            <person name="Thelus R."/>
            <person name="Thornton R.D."/>
            <person name="Trejos Z.Y."/>
            <person name="Usmani K."/>
            <person name="Vattathil S."/>
            <person name="Villasana D."/>
            <person name="Walker D.L."/>
            <person name="Wang S."/>
            <person name="Wang K."/>
            <person name="White C.S."/>
            <person name="Williams A.C."/>
            <person name="Williamson J."/>
            <person name="Wilson K."/>
            <person name="Woghiren I.O."/>
            <person name="Woodworth J.R."/>
            <person name="Worley K.C."/>
            <person name="Wright R.A."/>
            <person name="Wu W."/>
            <person name="Young L."/>
            <person name="Zhang L."/>
            <person name="Zhang J."/>
            <person name="Zhu Y."/>
            <person name="Muzny D.M."/>
            <person name="Weinstock G."/>
            <person name="Gibbs R.A."/>
        </authorList>
    </citation>
    <scope>NUCLEOTIDE SEQUENCE [LARGE SCALE GENOMIC DNA]</scope>
    <source>
        <strain evidence="13">LSR1</strain>
    </source>
</reference>
<dbReference type="Pfam" id="PF05649">
    <property type="entry name" value="Peptidase_M13_N"/>
    <property type="match status" value="1"/>
</dbReference>
<dbReference type="GeneID" id="100165488"/>
<evidence type="ECO:0000256" key="8">
    <source>
        <dbReference type="ARBA" id="ARBA00023049"/>
    </source>
</evidence>
<dbReference type="Gene3D" id="3.40.390.10">
    <property type="entry name" value="Collagenase (Catalytic Domain)"/>
    <property type="match status" value="1"/>
</dbReference>
<feature type="signal peptide" evidence="9">
    <location>
        <begin position="1"/>
        <end position="21"/>
    </location>
</feature>
<evidence type="ECO:0000256" key="9">
    <source>
        <dbReference type="SAM" id="SignalP"/>
    </source>
</evidence>
<reference evidence="12" key="2">
    <citation type="submission" date="2022-06" db="UniProtKB">
        <authorList>
            <consortium name="EnsemblMetazoa"/>
        </authorList>
    </citation>
    <scope>IDENTIFICATION</scope>
</reference>
<dbReference type="EnsemblMetazoa" id="XM_016801122.2">
    <property type="protein sequence ID" value="XP_016656611.2"/>
    <property type="gene ID" value="LOC100165488"/>
</dbReference>
<dbReference type="SUPFAM" id="SSF55486">
    <property type="entry name" value="Metalloproteases ('zincins'), catalytic domain"/>
    <property type="match status" value="1"/>
</dbReference>
<dbReference type="GO" id="GO:0016485">
    <property type="term" value="P:protein processing"/>
    <property type="evidence" value="ECO:0007669"/>
    <property type="project" value="TreeGrafter"/>
</dbReference>
<feature type="domain" description="Peptidase M13 N-terminal" evidence="11">
    <location>
        <begin position="76"/>
        <end position="446"/>
    </location>
</feature>
<dbReference type="OrthoDB" id="6475849at2759"/>
<keyword evidence="13" id="KW-1185">Reference proteome</keyword>
<dbReference type="KEGG" id="api:100165488"/>
<evidence type="ECO:0008006" key="14">
    <source>
        <dbReference type="Google" id="ProtNLM"/>
    </source>
</evidence>
<keyword evidence="5" id="KW-0479">Metal-binding</keyword>
<evidence type="ECO:0000259" key="11">
    <source>
        <dbReference type="Pfam" id="PF05649"/>
    </source>
</evidence>
<dbReference type="PANTHER" id="PTHR11733:SF224">
    <property type="entry name" value="NEPRILYSIN-2"/>
    <property type="match status" value="1"/>
</dbReference>
<keyword evidence="4" id="KW-0645">Protease</keyword>
<sequence>MVSSFFALTLTMMYLNQSCSAKSLPSISPEKNGLVANSWRSLQNSEDEKDNLICLSTDCVKAAASLINNMDESVDPCDDFYQFACGNFIKNTILNDGENARNSFFEIDDAIIHQKRIIVTKPIQPDELRPFKMMKLLFKSCMDQEKLGLGPIKEMLKSIGGWPVLEAERWNESKFTWMDSMYKLQGVAYFIELMVAPDKNVKENILYLDTPFFNVQGKDHDSVDEYYRYMVDIAVLFGADQQKANEELKESLDFEIELAKMSEEERPDDDKLYNEMKITDLQQKFPRIPWQEFLNKTLNQFIRQDDIIIVTSLKYFSGLESLFSKTPKRVQVNYVVWRHVDFFLKFLTEELRKRYIMYTKDDITQPRWKGCLEWSTAMIDLAINSLYFQRIRHMFNENTKQNITEMVNRIKEELYKILLSNVWMDDKTRKKAMDKAKAMTHNIAHPELLDDSKLIAYYENLEVNDQDFYTSVLNWTKFSTDYEFSKLRKPVNSVDTFDWVTFIGSVNAIYRHTTNEIILPFGILQGALFSNDRPQYMNYGGIGCLIGHEIIHGMRVDNGLAEETNKYFFEKEKCFINQYGNYTVHEIGLKVNGTQTLGENISDNGGLNIAYNAYRDWENRHGVEPRLPGLQDYTPRQMFWLSNANVWCEKNQMNLDIYKIKYDEHSPSRFRINGPFSNMKDFSDDFQCPLGCNMNPAKKCQWW</sequence>
<evidence type="ECO:0000256" key="3">
    <source>
        <dbReference type="ARBA" id="ARBA00007357"/>
    </source>
</evidence>
<dbReference type="RefSeq" id="XP_016656611.2">
    <property type="nucleotide sequence ID" value="XM_016801122.2"/>
</dbReference>
<dbReference type="GO" id="GO:0005886">
    <property type="term" value="C:plasma membrane"/>
    <property type="evidence" value="ECO:0007669"/>
    <property type="project" value="UniProtKB-SubCell"/>
</dbReference>
<evidence type="ECO:0000256" key="1">
    <source>
        <dbReference type="ARBA" id="ARBA00001947"/>
    </source>
</evidence>
<dbReference type="PANTHER" id="PTHR11733">
    <property type="entry name" value="ZINC METALLOPROTEASE FAMILY M13 NEPRILYSIN-RELATED"/>
    <property type="match status" value="1"/>
</dbReference>
<proteinExistence type="inferred from homology"/>
<comment type="similarity">
    <text evidence="3">Belongs to the peptidase M13 family.</text>
</comment>
<keyword evidence="9" id="KW-0732">Signal</keyword>
<evidence type="ECO:0000259" key="10">
    <source>
        <dbReference type="Pfam" id="PF01431"/>
    </source>
</evidence>
<feature type="chain" id="PRO_5035876332" description="Membrane metallo-endopeptidase-like 1" evidence="9">
    <location>
        <begin position="22"/>
        <end position="703"/>
    </location>
</feature>
<dbReference type="InterPro" id="IPR000718">
    <property type="entry name" value="Peptidase_M13"/>
</dbReference>
<dbReference type="InterPro" id="IPR008753">
    <property type="entry name" value="Peptidase_M13_N"/>
</dbReference>
<keyword evidence="8" id="KW-0482">Metalloprotease</keyword>
<dbReference type="Pfam" id="PF01431">
    <property type="entry name" value="Peptidase_M13"/>
    <property type="match status" value="1"/>
</dbReference>
<evidence type="ECO:0000313" key="12">
    <source>
        <dbReference type="EnsemblMetazoa" id="XP_016656611.2"/>
    </source>
</evidence>
<protein>
    <recommendedName>
        <fullName evidence="14">Membrane metallo-endopeptidase-like 1</fullName>
    </recommendedName>
</protein>
<name>A0A8R2H2M7_ACYPI</name>
<comment type="subcellular location">
    <subcellularLocation>
        <location evidence="2">Cell membrane</location>
        <topology evidence="2">Single-pass type II membrane protein</topology>
    </subcellularLocation>
</comment>
<dbReference type="CDD" id="cd08662">
    <property type="entry name" value="M13"/>
    <property type="match status" value="1"/>
</dbReference>
<evidence type="ECO:0000313" key="13">
    <source>
        <dbReference type="Proteomes" id="UP000007819"/>
    </source>
</evidence>
<dbReference type="InterPro" id="IPR024079">
    <property type="entry name" value="MetalloPept_cat_dom_sf"/>
</dbReference>
<evidence type="ECO:0000256" key="7">
    <source>
        <dbReference type="ARBA" id="ARBA00022833"/>
    </source>
</evidence>
<dbReference type="GO" id="GO:0004222">
    <property type="term" value="F:metalloendopeptidase activity"/>
    <property type="evidence" value="ECO:0007669"/>
    <property type="project" value="InterPro"/>
</dbReference>